<name>A0A9P9X4R9_9PEZI</name>
<dbReference type="Proteomes" id="UP001056436">
    <property type="component" value="Unassembled WGS sequence"/>
</dbReference>
<evidence type="ECO:0000313" key="2">
    <source>
        <dbReference type="Proteomes" id="UP001056436"/>
    </source>
</evidence>
<accession>A0A9P9X4R9</accession>
<evidence type="ECO:0000313" key="1">
    <source>
        <dbReference type="EMBL" id="KAI3536782.1"/>
    </source>
</evidence>
<keyword evidence="2" id="KW-1185">Reference proteome</keyword>
<gene>
    <name evidence="1" type="ORF">CABS02_12418</name>
</gene>
<reference evidence="1" key="1">
    <citation type="submission" date="2019-01" db="EMBL/GenBank/DDBJ databases">
        <title>Colletotrichum abscissum LGMF1257.</title>
        <authorList>
            <person name="Baroncelli R."/>
        </authorList>
    </citation>
    <scope>NUCLEOTIDE SEQUENCE</scope>
    <source>
        <strain evidence="1">Ca142</strain>
    </source>
</reference>
<protein>
    <submittedName>
        <fullName evidence="1">Uncharacterized protein</fullName>
    </submittedName>
</protein>
<dbReference type="AlphaFoldDB" id="A0A9P9X4R9"/>
<dbReference type="EMBL" id="SDAQ01000120">
    <property type="protein sequence ID" value="KAI3536782.1"/>
    <property type="molecule type" value="Genomic_DNA"/>
</dbReference>
<dbReference type="OrthoDB" id="10639534at2759"/>
<feature type="non-terminal residue" evidence="1">
    <location>
        <position position="1"/>
    </location>
</feature>
<sequence length="101" mass="11290">PARLPTRRRCWRVGKADTPANWLQFCVPGDPYFRGKWKSLLETLHTPRFPDVALRCTVPASAVISKAILLSLWALAAEATPSFNVPSRLQEAQRPQLPVLA</sequence>
<organism evidence="1 2">
    <name type="scientific">Colletotrichum abscissum</name>
    <dbReference type="NCBI Taxonomy" id="1671311"/>
    <lineage>
        <taxon>Eukaryota</taxon>
        <taxon>Fungi</taxon>
        <taxon>Dikarya</taxon>
        <taxon>Ascomycota</taxon>
        <taxon>Pezizomycotina</taxon>
        <taxon>Sordariomycetes</taxon>
        <taxon>Hypocreomycetidae</taxon>
        <taxon>Glomerellales</taxon>
        <taxon>Glomerellaceae</taxon>
        <taxon>Colletotrichum</taxon>
        <taxon>Colletotrichum acutatum species complex</taxon>
    </lineage>
</organism>
<proteinExistence type="predicted"/>
<comment type="caution">
    <text evidence="1">The sequence shown here is derived from an EMBL/GenBank/DDBJ whole genome shotgun (WGS) entry which is preliminary data.</text>
</comment>